<dbReference type="PANTHER" id="PTHR12891">
    <property type="entry name" value="DNA REPAIR/TRANSCRIPTION PROTEIN MET18/MMS19"/>
    <property type="match status" value="1"/>
</dbReference>
<dbReference type="SUPFAM" id="SSF48371">
    <property type="entry name" value="ARM repeat"/>
    <property type="match status" value="1"/>
</dbReference>
<feature type="compositionally biased region" description="Low complexity" evidence="2">
    <location>
        <begin position="1087"/>
        <end position="1099"/>
    </location>
</feature>
<comment type="caution">
    <text evidence="4">The sequence shown here is derived from an EMBL/GenBank/DDBJ whole genome shotgun (WGS) entry which is preliminary data.</text>
</comment>
<feature type="domain" description="MMS19 N-terminal" evidence="3">
    <location>
        <begin position="52"/>
        <end position="313"/>
    </location>
</feature>
<dbReference type="EMBL" id="JAZGSY010000138">
    <property type="protein sequence ID" value="KAL1839835.1"/>
    <property type="molecule type" value="Genomic_DNA"/>
</dbReference>
<dbReference type="InterPro" id="IPR029240">
    <property type="entry name" value="MMS19_N"/>
</dbReference>
<comment type="similarity">
    <text evidence="1">Belongs to the MET18/MMS19 family.</text>
</comment>
<evidence type="ECO:0000313" key="5">
    <source>
        <dbReference type="Proteomes" id="UP001583172"/>
    </source>
</evidence>
<keyword evidence="1" id="KW-0227">DNA damage</keyword>
<dbReference type="PANTHER" id="PTHR12891:SF0">
    <property type="entry name" value="MMS19 NUCLEOTIDE EXCISION REPAIR PROTEIN HOMOLOG"/>
    <property type="match status" value="1"/>
</dbReference>
<gene>
    <name evidence="4" type="ORF">VTJ49DRAFT_1066</name>
</gene>
<evidence type="ECO:0000313" key="4">
    <source>
        <dbReference type="EMBL" id="KAL1839835.1"/>
    </source>
</evidence>
<comment type="subcellular location">
    <subcellularLocation>
        <location evidence="1">Nucleus</location>
    </subcellularLocation>
</comment>
<dbReference type="InterPro" id="IPR011989">
    <property type="entry name" value="ARM-like"/>
</dbReference>
<keyword evidence="1" id="KW-0234">DNA repair</keyword>
<keyword evidence="1" id="KW-0539">Nucleus</keyword>
<comment type="function">
    <text evidence="1">Key component of the cytosolic iron-sulfur protein assembly (CIA) complex, a multiprotein complex that mediates the incorporation of iron-sulfur cluster into apoproteins specifically involved in DNA metabolism and genomic integrity. In the CIA complex, MMS19 acts as an adapter between early-acting CIA components and a subset of cellular target iron-sulfur proteins.</text>
</comment>
<dbReference type="Proteomes" id="UP001583172">
    <property type="component" value="Unassembled WGS sequence"/>
</dbReference>
<sequence length="1173" mass="129197">MAQFKQWALEYVLTDDETTQRALAKKAAKEIETSRASSDDDRMDDGDDGSSGDIIARAKALGFLAATLEALDKNTLRSDQVLRLLGFFGAMFSYDHKAGITASAKALRQLCSMKGFKPDMGIKVLEDVCKIKEDFRLQTAATRLELYELFLSLVQDPAVASELKHKYGAACGFVVDLLQLCHSERDPRNLMVWFKTLALLASDFDPSPEVTEEIFKTFSAYFPISLRSSATPIGITAEDLKEAVRACFSAHQRLANHAFPFLLQKLDQGDAVSVPVKVDILKTIKACIDNYENPQASLVPHINQIWNSLKYEVRNGEVKETIDATLEVLRAIARKFDGPKTNTLAVSTLRDYIDLVFRDCRDDLANPTYTKQAGLLLMTVVTANIRTYLLYNASFVEVIRENLRQPKSPAHTRDLLLLINSLLKTRMELFRARNEAHPDDGESLRGEAPEHLQSLFYDVYLAAWAVKAKKELASEDKDVLKHVIQGLGILVSQQVLQPDGTPALLCSGAVCSEICSLLGTSIIRPLTLSPREADTEDTALEDEAVQSLRTIVSNYRDGYAELARRVKAETTKRGWDSPSEYTLRALRDLLSRFTFIGASQIPPNIAADTPSEVPYSPLQHFITLTSALFEMLPLSSRWPDVEGGSANSHIISSLHASVIWFRGACSDKYHSMSMRSYSSFEKYGDISVNWLAEFDSLPDDGLSSMAESLQEDDPKAFTLFLKLSLFIVRRLYRQASSIGASWDERSLVQLSQMAASIVGGMGPRLQTSCNLAHEAFNYFHASGQAPVSQDLPSLTRGLLTLGVLQGLHSQALADLYLPGGQAEKLMCDTSAFGPSPSRESDVRATIGAILANKLPNSSDPSVMQRVFDFWNSWWRDTTINSSSSPLDPATFSLHNNVGMHILTGAALRRDDRILPLFSTLREAIASGPHPLASAVAASVGLLVSVEGIPTRPNHVVRRPLYRQWAYAHLAKPLLQEAQPSAGSEDTAATARCRAAVLSMVSCCAFEFYQDDLPPLVRLIVVALGGAAGRADSEAAAREEEDTWKQALAALRILQTIIHHEPDALKGYLREVIRGATGVYQACLVPASSSSTSSSSSSPSGGLPDGEARWPTRPKCRIHALRVLKVITEKFEDRHLKAYAPQTTRMLAVACGDPVRKVRLEAMAARDGWYKFVD</sequence>
<name>A0ABR3VD78_HUMIN</name>
<reference evidence="4 5" key="1">
    <citation type="journal article" date="2024" name="Commun. Biol.">
        <title>Comparative genomic analysis of thermophilic fungi reveals convergent evolutionary adaptations and gene losses.</title>
        <authorList>
            <person name="Steindorff A.S."/>
            <person name="Aguilar-Pontes M.V."/>
            <person name="Robinson A.J."/>
            <person name="Andreopoulos B."/>
            <person name="LaButti K."/>
            <person name="Kuo A."/>
            <person name="Mondo S."/>
            <person name="Riley R."/>
            <person name="Otillar R."/>
            <person name="Haridas S."/>
            <person name="Lipzen A."/>
            <person name="Grimwood J."/>
            <person name="Schmutz J."/>
            <person name="Clum A."/>
            <person name="Reid I.D."/>
            <person name="Moisan M.C."/>
            <person name="Butler G."/>
            <person name="Nguyen T.T.M."/>
            <person name="Dewar K."/>
            <person name="Conant G."/>
            <person name="Drula E."/>
            <person name="Henrissat B."/>
            <person name="Hansel C."/>
            <person name="Singer S."/>
            <person name="Hutchinson M.I."/>
            <person name="de Vries R.P."/>
            <person name="Natvig D.O."/>
            <person name="Powell A.J."/>
            <person name="Tsang A."/>
            <person name="Grigoriev I.V."/>
        </authorList>
    </citation>
    <scope>NUCLEOTIDE SEQUENCE [LARGE SCALE GENOMIC DNA]</scope>
    <source>
        <strain evidence="4 5">CBS 620.91</strain>
    </source>
</reference>
<organism evidence="4 5">
    <name type="scientific">Humicola insolens</name>
    <name type="common">Soft-rot fungus</name>
    <dbReference type="NCBI Taxonomy" id="85995"/>
    <lineage>
        <taxon>Eukaryota</taxon>
        <taxon>Fungi</taxon>
        <taxon>Dikarya</taxon>
        <taxon>Ascomycota</taxon>
        <taxon>Pezizomycotina</taxon>
        <taxon>Sordariomycetes</taxon>
        <taxon>Sordariomycetidae</taxon>
        <taxon>Sordariales</taxon>
        <taxon>Chaetomiaceae</taxon>
        <taxon>Mycothermus</taxon>
    </lineage>
</organism>
<evidence type="ECO:0000256" key="2">
    <source>
        <dbReference type="SAM" id="MobiDB-lite"/>
    </source>
</evidence>
<dbReference type="InterPro" id="IPR016024">
    <property type="entry name" value="ARM-type_fold"/>
</dbReference>
<feature type="compositionally biased region" description="Basic and acidic residues" evidence="2">
    <location>
        <begin position="27"/>
        <end position="40"/>
    </location>
</feature>
<accession>A0ABR3VD78</accession>
<feature type="region of interest" description="Disordered" evidence="2">
    <location>
        <begin position="24"/>
        <end position="48"/>
    </location>
</feature>
<dbReference type="Gene3D" id="1.25.10.10">
    <property type="entry name" value="Leucine-rich Repeat Variant"/>
    <property type="match status" value="1"/>
</dbReference>
<proteinExistence type="inferred from homology"/>
<evidence type="ECO:0000256" key="1">
    <source>
        <dbReference type="RuleBase" id="RU367072"/>
    </source>
</evidence>
<feature type="region of interest" description="Disordered" evidence="2">
    <location>
        <begin position="1086"/>
        <end position="1110"/>
    </location>
</feature>
<keyword evidence="5" id="KW-1185">Reference proteome</keyword>
<dbReference type="InterPro" id="IPR039920">
    <property type="entry name" value="MMS19"/>
</dbReference>
<dbReference type="Pfam" id="PF14500">
    <property type="entry name" value="MMS19_N"/>
    <property type="match status" value="1"/>
</dbReference>
<evidence type="ECO:0000259" key="3">
    <source>
        <dbReference type="Pfam" id="PF14500"/>
    </source>
</evidence>
<protein>
    <recommendedName>
        <fullName evidence="1">MMS19 nucleotide excision repair protein</fullName>
    </recommendedName>
</protein>